<dbReference type="InterPro" id="IPR036397">
    <property type="entry name" value="RNaseH_sf"/>
</dbReference>
<dbReference type="EMBL" id="CAJNYU010002859">
    <property type="protein sequence ID" value="CAF3606846.1"/>
    <property type="molecule type" value="Genomic_DNA"/>
</dbReference>
<dbReference type="AlphaFoldDB" id="A0A818NH21"/>
<evidence type="ECO:0000313" key="2">
    <source>
        <dbReference type="Proteomes" id="UP000663869"/>
    </source>
</evidence>
<dbReference type="Gene3D" id="3.30.420.10">
    <property type="entry name" value="Ribonuclease H-like superfamily/Ribonuclease H"/>
    <property type="match status" value="1"/>
</dbReference>
<dbReference type="Proteomes" id="UP000663869">
    <property type="component" value="Unassembled WGS sequence"/>
</dbReference>
<reference evidence="1" key="1">
    <citation type="submission" date="2021-02" db="EMBL/GenBank/DDBJ databases">
        <authorList>
            <person name="Nowell W R."/>
        </authorList>
    </citation>
    <scope>NUCLEOTIDE SEQUENCE</scope>
</reference>
<dbReference type="InterPro" id="IPR009057">
    <property type="entry name" value="Homeodomain-like_sf"/>
</dbReference>
<name>A0A818NH21_9BILA</name>
<accession>A0A818NH21</accession>
<dbReference type="GO" id="GO:0003676">
    <property type="term" value="F:nucleic acid binding"/>
    <property type="evidence" value="ECO:0007669"/>
    <property type="project" value="InterPro"/>
</dbReference>
<proteinExistence type="predicted"/>
<sequence>MNVANRQKKITANHFLQEKVPRRTIYYIIQRYEESGAIVGKPRFGRPKKLTTDQLARLKRLMNNKTGISLRRLSSKFKLQRYSDKQLEEIPTRARRLYRLLAKNDSELIMDDEKYFMLHNESVPSNRGLYTSDPSIVSPEIKFRRTQKFEPKVLVWAAVPENSVSQLFFSKQKQAVSQETYFRNCIKVRLIPFIQRFHTKEKVLFWPDLATSHYSHTVMDHLDDNEVQMVHKEWNPQNCPQPRPIETLWSILSDMVYEGGWEAETIDQLKRRINKK</sequence>
<protein>
    <submittedName>
        <fullName evidence="1">Uncharacterized protein</fullName>
    </submittedName>
</protein>
<evidence type="ECO:0000313" key="1">
    <source>
        <dbReference type="EMBL" id="CAF3606846.1"/>
    </source>
</evidence>
<organism evidence="1 2">
    <name type="scientific">Rotaria socialis</name>
    <dbReference type="NCBI Taxonomy" id="392032"/>
    <lineage>
        <taxon>Eukaryota</taxon>
        <taxon>Metazoa</taxon>
        <taxon>Spiralia</taxon>
        <taxon>Gnathifera</taxon>
        <taxon>Rotifera</taxon>
        <taxon>Eurotatoria</taxon>
        <taxon>Bdelloidea</taxon>
        <taxon>Philodinida</taxon>
        <taxon>Philodinidae</taxon>
        <taxon>Rotaria</taxon>
    </lineage>
</organism>
<comment type="caution">
    <text evidence="1">The sequence shown here is derived from an EMBL/GenBank/DDBJ whole genome shotgun (WGS) entry which is preliminary data.</text>
</comment>
<gene>
    <name evidence="1" type="ORF">FME351_LOCUS22242</name>
</gene>
<dbReference type="SUPFAM" id="SSF46689">
    <property type="entry name" value="Homeodomain-like"/>
    <property type="match status" value="1"/>
</dbReference>